<dbReference type="VEuPathDB" id="VectorBase:BGLB026588"/>
<evidence type="ECO:0000313" key="1">
    <source>
        <dbReference type="EnsemblMetazoa" id="BGLB026588-PA"/>
    </source>
</evidence>
<accession>A0A2C9L390</accession>
<reference evidence="1" key="1">
    <citation type="submission" date="2020-05" db="UniProtKB">
        <authorList>
            <consortium name="EnsemblMetazoa"/>
        </authorList>
    </citation>
    <scope>IDENTIFICATION</scope>
    <source>
        <strain evidence="1">BB02</strain>
    </source>
</reference>
<dbReference type="VEuPathDB" id="VectorBase:BGLAX_042485"/>
<dbReference type="KEGG" id="bgt:106071605"/>
<dbReference type="AlphaFoldDB" id="A0A2C9L390"/>
<organism evidence="1 2">
    <name type="scientific">Biomphalaria glabrata</name>
    <name type="common">Bloodfluke planorb</name>
    <name type="synonym">Freshwater snail</name>
    <dbReference type="NCBI Taxonomy" id="6526"/>
    <lineage>
        <taxon>Eukaryota</taxon>
        <taxon>Metazoa</taxon>
        <taxon>Spiralia</taxon>
        <taxon>Lophotrochozoa</taxon>
        <taxon>Mollusca</taxon>
        <taxon>Gastropoda</taxon>
        <taxon>Heterobranchia</taxon>
        <taxon>Euthyneura</taxon>
        <taxon>Panpulmonata</taxon>
        <taxon>Hygrophila</taxon>
        <taxon>Lymnaeoidea</taxon>
        <taxon>Planorbidae</taxon>
        <taxon>Biomphalaria</taxon>
    </lineage>
</organism>
<evidence type="ECO:0008006" key="3">
    <source>
        <dbReference type="Google" id="ProtNLM"/>
    </source>
</evidence>
<protein>
    <recommendedName>
        <fullName evidence="3">Reverse transcriptase domain-containing protein</fullName>
    </recommendedName>
</protein>
<sequence>MYEGIKKALGPSQNKTAPLKSTTGEIITDKCQQMHRCVEHYSELYATTSSVSASALKAIIQLPTMNELDKIPTLLELNKDIDNIAARKAHGCDCIPPDLLKQCKTTLIQPIHELLCKCWQEDAVPQDLRDAKIITLYKNKGDRSDCNNYRGISLLRIIGKVFAR</sequence>
<evidence type="ECO:0000313" key="2">
    <source>
        <dbReference type="Proteomes" id="UP000076420"/>
    </source>
</evidence>
<proteinExistence type="predicted"/>
<dbReference type="PANTHER" id="PTHR19446">
    <property type="entry name" value="REVERSE TRANSCRIPTASES"/>
    <property type="match status" value="1"/>
</dbReference>
<dbReference type="Proteomes" id="UP000076420">
    <property type="component" value="Unassembled WGS sequence"/>
</dbReference>
<gene>
    <name evidence="1" type="primary">106071605</name>
</gene>
<name>A0A2C9L390_BIOGL</name>
<dbReference type="EnsemblMetazoa" id="BGLB026588-RA">
    <property type="protein sequence ID" value="BGLB026588-PA"/>
    <property type="gene ID" value="BGLB026588"/>
</dbReference>